<reference evidence="1" key="2">
    <citation type="journal article" date="2015" name="Data Brief">
        <title>Shoot transcriptome of the giant reed, Arundo donax.</title>
        <authorList>
            <person name="Barrero R.A."/>
            <person name="Guerrero F.D."/>
            <person name="Moolhuijzen P."/>
            <person name="Goolsby J.A."/>
            <person name="Tidwell J."/>
            <person name="Bellgard S.E."/>
            <person name="Bellgard M.I."/>
        </authorList>
    </citation>
    <scope>NUCLEOTIDE SEQUENCE</scope>
    <source>
        <tissue evidence="1">Shoot tissue taken approximately 20 cm above the soil surface</tissue>
    </source>
</reference>
<accession>A0A0A9FS47</accession>
<dbReference type="AlphaFoldDB" id="A0A0A9FS47"/>
<protein>
    <submittedName>
        <fullName evidence="1">Uncharacterized protein</fullName>
    </submittedName>
</protein>
<name>A0A0A9FS47_ARUDO</name>
<evidence type="ECO:0000313" key="1">
    <source>
        <dbReference type="EMBL" id="JAE11108.1"/>
    </source>
</evidence>
<sequence>MYLCPMLPTLREWLFHSGVFRQDSVQQQRLDLYLILRCIWVRLDIGII</sequence>
<organism evidence="1">
    <name type="scientific">Arundo donax</name>
    <name type="common">Giant reed</name>
    <name type="synonym">Donax arundinaceus</name>
    <dbReference type="NCBI Taxonomy" id="35708"/>
    <lineage>
        <taxon>Eukaryota</taxon>
        <taxon>Viridiplantae</taxon>
        <taxon>Streptophyta</taxon>
        <taxon>Embryophyta</taxon>
        <taxon>Tracheophyta</taxon>
        <taxon>Spermatophyta</taxon>
        <taxon>Magnoliopsida</taxon>
        <taxon>Liliopsida</taxon>
        <taxon>Poales</taxon>
        <taxon>Poaceae</taxon>
        <taxon>PACMAD clade</taxon>
        <taxon>Arundinoideae</taxon>
        <taxon>Arundineae</taxon>
        <taxon>Arundo</taxon>
    </lineage>
</organism>
<dbReference type="EMBL" id="GBRH01186788">
    <property type="protein sequence ID" value="JAE11108.1"/>
    <property type="molecule type" value="Transcribed_RNA"/>
</dbReference>
<proteinExistence type="predicted"/>
<reference evidence="1" key="1">
    <citation type="submission" date="2014-09" db="EMBL/GenBank/DDBJ databases">
        <authorList>
            <person name="Magalhaes I.L.F."/>
            <person name="Oliveira U."/>
            <person name="Santos F.R."/>
            <person name="Vidigal T.H.D.A."/>
            <person name="Brescovit A.D."/>
            <person name="Santos A.J."/>
        </authorList>
    </citation>
    <scope>NUCLEOTIDE SEQUENCE</scope>
    <source>
        <tissue evidence="1">Shoot tissue taken approximately 20 cm above the soil surface</tissue>
    </source>
</reference>